<organism evidence="2 3">
    <name type="scientific">Solanum verrucosum</name>
    <dbReference type="NCBI Taxonomy" id="315347"/>
    <lineage>
        <taxon>Eukaryota</taxon>
        <taxon>Viridiplantae</taxon>
        <taxon>Streptophyta</taxon>
        <taxon>Embryophyta</taxon>
        <taxon>Tracheophyta</taxon>
        <taxon>Spermatophyta</taxon>
        <taxon>Magnoliopsida</taxon>
        <taxon>eudicotyledons</taxon>
        <taxon>Gunneridae</taxon>
        <taxon>Pentapetalae</taxon>
        <taxon>asterids</taxon>
        <taxon>lamiids</taxon>
        <taxon>Solanales</taxon>
        <taxon>Solanaceae</taxon>
        <taxon>Solanoideae</taxon>
        <taxon>Solaneae</taxon>
        <taxon>Solanum</taxon>
    </lineage>
</organism>
<name>A0AAF0Q632_SOLVR</name>
<dbReference type="AlphaFoldDB" id="A0AAF0Q632"/>
<evidence type="ECO:0000256" key="1">
    <source>
        <dbReference type="SAM" id="MobiDB-lite"/>
    </source>
</evidence>
<keyword evidence="3" id="KW-1185">Reference proteome</keyword>
<feature type="region of interest" description="Disordered" evidence="1">
    <location>
        <begin position="1"/>
        <end position="87"/>
    </location>
</feature>
<protein>
    <submittedName>
        <fullName evidence="2">Uncharacterized protein</fullName>
    </submittedName>
</protein>
<proteinExistence type="predicted"/>
<sequence>MFLGSKRSGMTPRDHPKGPRGRPPPLAKKQPRQLEVAHGGTMSASRTCSTKGQTLGPRRGHVADSSSSKFNFQKFVGTPPRRGLFSR</sequence>
<gene>
    <name evidence="2" type="ORF">MTR67_007414</name>
</gene>
<reference evidence="2" key="1">
    <citation type="submission" date="2023-08" db="EMBL/GenBank/DDBJ databases">
        <title>A de novo genome assembly of Solanum verrucosum Schlechtendal, a Mexican diploid species geographically isolated from the other diploid A-genome species in potato relatives.</title>
        <authorList>
            <person name="Hosaka K."/>
        </authorList>
    </citation>
    <scope>NUCLEOTIDE SEQUENCE</scope>
    <source>
        <tissue evidence="2">Young leaves</tissue>
    </source>
</reference>
<dbReference type="Proteomes" id="UP001234989">
    <property type="component" value="Chromosome 2"/>
</dbReference>
<evidence type="ECO:0000313" key="3">
    <source>
        <dbReference type="Proteomes" id="UP001234989"/>
    </source>
</evidence>
<accession>A0AAF0Q632</accession>
<evidence type="ECO:0000313" key="2">
    <source>
        <dbReference type="EMBL" id="WMV14029.1"/>
    </source>
</evidence>
<feature type="compositionally biased region" description="Polar residues" evidence="1">
    <location>
        <begin position="42"/>
        <end position="53"/>
    </location>
</feature>
<dbReference type="EMBL" id="CP133613">
    <property type="protein sequence ID" value="WMV14029.1"/>
    <property type="molecule type" value="Genomic_DNA"/>
</dbReference>